<name>V4SJ17_CITCL</name>
<dbReference type="Gramene" id="ESR47683">
    <property type="protein sequence ID" value="ESR47683"/>
    <property type="gene ID" value="CICLE_v10004086mg"/>
</dbReference>
<dbReference type="EMBL" id="KI536799">
    <property type="protein sequence ID" value="ESR47683.1"/>
    <property type="molecule type" value="Genomic_DNA"/>
</dbReference>
<protein>
    <submittedName>
        <fullName evidence="1">Uncharacterized protein</fullName>
    </submittedName>
</protein>
<gene>
    <name evidence="1" type="ORF">CICLE_v10004086mg</name>
</gene>
<evidence type="ECO:0000313" key="1">
    <source>
        <dbReference type="EMBL" id="ESR47683.1"/>
    </source>
</evidence>
<dbReference type="InParanoid" id="V4SJ17"/>
<dbReference type="KEGG" id="cic:CICLE_v10004086mg"/>
<sequence length="71" mass="8105">MSEIGIYDQLHQQTPSISDLLASILSVLMKASVQKMVSHQLLSIKCLNMDKIFCHYFPNIFCIHFSAFTNI</sequence>
<dbReference type="AlphaFoldDB" id="V4SJ17"/>
<organism evidence="1 2">
    <name type="scientific">Citrus clementina</name>
    <name type="common">Clementine</name>
    <name type="synonym">Citrus deliciosa x Citrus sinensis</name>
    <dbReference type="NCBI Taxonomy" id="85681"/>
    <lineage>
        <taxon>Eukaryota</taxon>
        <taxon>Viridiplantae</taxon>
        <taxon>Streptophyta</taxon>
        <taxon>Embryophyta</taxon>
        <taxon>Tracheophyta</taxon>
        <taxon>Spermatophyta</taxon>
        <taxon>Magnoliopsida</taxon>
        <taxon>eudicotyledons</taxon>
        <taxon>Gunneridae</taxon>
        <taxon>Pentapetalae</taxon>
        <taxon>rosids</taxon>
        <taxon>malvids</taxon>
        <taxon>Sapindales</taxon>
        <taxon>Rutaceae</taxon>
        <taxon>Aurantioideae</taxon>
        <taxon>Citrus</taxon>
    </lineage>
</organism>
<proteinExistence type="predicted"/>
<accession>V4SJ17</accession>
<dbReference type="Proteomes" id="UP000030687">
    <property type="component" value="Unassembled WGS sequence"/>
</dbReference>
<keyword evidence="2" id="KW-1185">Reference proteome</keyword>
<evidence type="ECO:0000313" key="2">
    <source>
        <dbReference type="Proteomes" id="UP000030687"/>
    </source>
</evidence>
<reference evidence="1 2" key="1">
    <citation type="submission" date="2013-10" db="EMBL/GenBank/DDBJ databases">
        <authorList>
            <consortium name="International Citrus Genome Consortium"/>
            <person name="Jenkins J."/>
            <person name="Schmutz J."/>
            <person name="Prochnik S."/>
            <person name="Rokhsar D."/>
            <person name="Gmitter F."/>
            <person name="Ollitrault P."/>
            <person name="Machado M."/>
            <person name="Talon M."/>
            <person name="Wincker P."/>
            <person name="Jaillon O."/>
            <person name="Morgante M."/>
        </authorList>
    </citation>
    <scope>NUCLEOTIDE SEQUENCE</scope>
    <source>
        <strain evidence="2">cv. Clemenules</strain>
    </source>
</reference>